<protein>
    <submittedName>
        <fullName evidence="1">Uncharacterized protein</fullName>
    </submittedName>
</protein>
<evidence type="ECO:0000313" key="1">
    <source>
        <dbReference type="EMBL" id="OJJ80593.1"/>
    </source>
</evidence>
<accession>A0A1L9V9M7</accession>
<organism evidence="1 2">
    <name type="scientific">Aspergillus glaucus CBS 516.65</name>
    <dbReference type="NCBI Taxonomy" id="1160497"/>
    <lineage>
        <taxon>Eukaryota</taxon>
        <taxon>Fungi</taxon>
        <taxon>Dikarya</taxon>
        <taxon>Ascomycota</taxon>
        <taxon>Pezizomycotina</taxon>
        <taxon>Eurotiomycetes</taxon>
        <taxon>Eurotiomycetidae</taxon>
        <taxon>Eurotiales</taxon>
        <taxon>Aspergillaceae</taxon>
        <taxon>Aspergillus</taxon>
        <taxon>Aspergillus subgen. Aspergillus</taxon>
    </lineage>
</organism>
<name>A0A1L9V9M7_ASPGL</name>
<evidence type="ECO:0000313" key="2">
    <source>
        <dbReference type="Proteomes" id="UP000184300"/>
    </source>
</evidence>
<dbReference type="VEuPathDB" id="FungiDB:ASPGLDRAFT_856490"/>
<dbReference type="Proteomes" id="UP000184300">
    <property type="component" value="Unassembled WGS sequence"/>
</dbReference>
<keyword evidence="2" id="KW-1185">Reference proteome</keyword>
<proteinExistence type="predicted"/>
<gene>
    <name evidence="1" type="ORF">ASPGLDRAFT_856490</name>
</gene>
<dbReference type="EMBL" id="KV878910">
    <property type="protein sequence ID" value="OJJ80593.1"/>
    <property type="molecule type" value="Genomic_DNA"/>
</dbReference>
<reference evidence="2" key="1">
    <citation type="journal article" date="2017" name="Genome Biol.">
        <title>Comparative genomics reveals high biological diversity and specific adaptations in the industrially and medically important fungal genus Aspergillus.</title>
        <authorList>
            <person name="de Vries R.P."/>
            <person name="Riley R."/>
            <person name="Wiebenga A."/>
            <person name="Aguilar-Osorio G."/>
            <person name="Amillis S."/>
            <person name="Uchima C.A."/>
            <person name="Anderluh G."/>
            <person name="Asadollahi M."/>
            <person name="Askin M."/>
            <person name="Barry K."/>
            <person name="Battaglia E."/>
            <person name="Bayram O."/>
            <person name="Benocci T."/>
            <person name="Braus-Stromeyer S.A."/>
            <person name="Caldana C."/>
            <person name="Canovas D."/>
            <person name="Cerqueira G.C."/>
            <person name="Chen F."/>
            <person name="Chen W."/>
            <person name="Choi C."/>
            <person name="Clum A."/>
            <person name="Dos Santos R.A."/>
            <person name="Damasio A.R."/>
            <person name="Diallinas G."/>
            <person name="Emri T."/>
            <person name="Fekete E."/>
            <person name="Flipphi M."/>
            <person name="Freyberg S."/>
            <person name="Gallo A."/>
            <person name="Gournas C."/>
            <person name="Habgood R."/>
            <person name="Hainaut M."/>
            <person name="Harispe M.L."/>
            <person name="Henrissat B."/>
            <person name="Hilden K.S."/>
            <person name="Hope R."/>
            <person name="Hossain A."/>
            <person name="Karabika E."/>
            <person name="Karaffa L."/>
            <person name="Karanyi Z."/>
            <person name="Krasevec N."/>
            <person name="Kuo A."/>
            <person name="Kusch H."/>
            <person name="LaButti K."/>
            <person name="Lagendijk E.L."/>
            <person name="Lapidus A."/>
            <person name="Levasseur A."/>
            <person name="Lindquist E."/>
            <person name="Lipzen A."/>
            <person name="Logrieco A.F."/>
            <person name="MacCabe A."/>
            <person name="Maekelae M.R."/>
            <person name="Malavazi I."/>
            <person name="Melin P."/>
            <person name="Meyer V."/>
            <person name="Mielnichuk N."/>
            <person name="Miskei M."/>
            <person name="Molnar A.P."/>
            <person name="Mule G."/>
            <person name="Ngan C.Y."/>
            <person name="Orejas M."/>
            <person name="Orosz E."/>
            <person name="Ouedraogo J.P."/>
            <person name="Overkamp K.M."/>
            <person name="Park H.-S."/>
            <person name="Perrone G."/>
            <person name="Piumi F."/>
            <person name="Punt P.J."/>
            <person name="Ram A.F."/>
            <person name="Ramon A."/>
            <person name="Rauscher S."/>
            <person name="Record E."/>
            <person name="Riano-Pachon D.M."/>
            <person name="Robert V."/>
            <person name="Roehrig J."/>
            <person name="Ruller R."/>
            <person name="Salamov A."/>
            <person name="Salih N.S."/>
            <person name="Samson R.A."/>
            <person name="Sandor E."/>
            <person name="Sanguinetti M."/>
            <person name="Schuetze T."/>
            <person name="Sepcic K."/>
            <person name="Shelest E."/>
            <person name="Sherlock G."/>
            <person name="Sophianopoulou V."/>
            <person name="Squina F.M."/>
            <person name="Sun H."/>
            <person name="Susca A."/>
            <person name="Todd R.B."/>
            <person name="Tsang A."/>
            <person name="Unkles S.E."/>
            <person name="van de Wiele N."/>
            <person name="van Rossen-Uffink D."/>
            <person name="Oliveira J.V."/>
            <person name="Vesth T.C."/>
            <person name="Visser J."/>
            <person name="Yu J.-H."/>
            <person name="Zhou M."/>
            <person name="Andersen M.R."/>
            <person name="Archer D.B."/>
            <person name="Baker S.E."/>
            <person name="Benoit I."/>
            <person name="Brakhage A.A."/>
            <person name="Braus G.H."/>
            <person name="Fischer R."/>
            <person name="Frisvad J.C."/>
            <person name="Goldman G.H."/>
            <person name="Houbraken J."/>
            <person name="Oakley B."/>
            <person name="Pocsi I."/>
            <person name="Scazzocchio C."/>
            <person name="Seiboth B."/>
            <person name="vanKuyk P.A."/>
            <person name="Wortman J."/>
            <person name="Dyer P.S."/>
            <person name="Grigoriev I.V."/>
        </authorList>
    </citation>
    <scope>NUCLEOTIDE SEQUENCE [LARGE SCALE GENOMIC DNA]</scope>
    <source>
        <strain evidence="2">CBS 516.65</strain>
    </source>
</reference>
<dbReference type="RefSeq" id="XP_022397291.1">
    <property type="nucleotide sequence ID" value="XM_022550340.1"/>
</dbReference>
<dbReference type="AlphaFoldDB" id="A0A1L9V9M7"/>
<sequence>MVRYPKVCSQYILYWCSSSNVFRLPTSADSSASTQHIDSFLQFNRLNVLQAKALPCRETRKQYPRFEKVKQERDELRIRVSKLEGETEALRGLVWK</sequence>
<dbReference type="GeneID" id="34466600"/>
<dbReference type="OrthoDB" id="2257100at2759"/>